<sequence length="49" mass="5672">MAFFQTLNSIFVYLAEGVYRIFSPHSDAYPATGMQPYSGIPYSKRFDTW</sequence>
<comment type="caution">
    <text evidence="1">The sequence shown here is derived from an EMBL/GenBank/DDBJ whole genome shotgun (WGS) entry which is preliminary data.</text>
</comment>
<dbReference type="EMBL" id="LJZR01000012">
    <property type="protein sequence ID" value="KPQ35464.1"/>
    <property type="molecule type" value="Genomic_DNA"/>
</dbReference>
<name>A0A0P8DG79_9CYAN</name>
<proteinExistence type="predicted"/>
<evidence type="ECO:0008006" key="3">
    <source>
        <dbReference type="Google" id="ProtNLM"/>
    </source>
</evidence>
<evidence type="ECO:0000313" key="1">
    <source>
        <dbReference type="EMBL" id="KPQ35464.1"/>
    </source>
</evidence>
<protein>
    <recommendedName>
        <fullName evidence="3">Nicotinate phosphoribosyltransferase</fullName>
    </recommendedName>
</protein>
<evidence type="ECO:0000313" key="2">
    <source>
        <dbReference type="Proteomes" id="UP000050465"/>
    </source>
</evidence>
<accession>A0A0P8DG79</accession>
<dbReference type="AlphaFoldDB" id="A0A0P8DG79"/>
<organism evidence="1 2">
    <name type="scientific">Phormidesmis priestleyi Ana</name>
    <dbReference type="NCBI Taxonomy" id="1666911"/>
    <lineage>
        <taxon>Bacteria</taxon>
        <taxon>Bacillati</taxon>
        <taxon>Cyanobacteriota</taxon>
        <taxon>Cyanophyceae</taxon>
        <taxon>Leptolyngbyales</taxon>
        <taxon>Leptolyngbyaceae</taxon>
        <taxon>Phormidesmis</taxon>
    </lineage>
</organism>
<reference evidence="1 2" key="1">
    <citation type="submission" date="2015-09" db="EMBL/GenBank/DDBJ databases">
        <title>Identification and resolution of microdiversity through metagenomic sequencing of parallel consortia.</title>
        <authorList>
            <person name="Nelson W.C."/>
            <person name="Romine M.F."/>
            <person name="Lindemann S.R."/>
        </authorList>
    </citation>
    <scope>NUCLEOTIDE SEQUENCE [LARGE SCALE GENOMIC DNA]</scope>
    <source>
        <strain evidence="1">Ana</strain>
    </source>
</reference>
<dbReference type="Proteomes" id="UP000050465">
    <property type="component" value="Unassembled WGS sequence"/>
</dbReference>
<dbReference type="PATRIC" id="fig|1666911.3.peg.4340"/>
<gene>
    <name evidence="1" type="ORF">HLUCCA11_10905</name>
</gene>